<dbReference type="STRING" id="40148.A0A0D9ZLC6"/>
<dbReference type="PROSITE" id="PS50181">
    <property type="entry name" value="FBOX"/>
    <property type="match status" value="1"/>
</dbReference>
<reference evidence="3" key="1">
    <citation type="submission" date="2015-04" db="UniProtKB">
        <authorList>
            <consortium name="EnsemblPlants"/>
        </authorList>
    </citation>
    <scope>IDENTIFICATION</scope>
</reference>
<dbReference type="SUPFAM" id="SSF52047">
    <property type="entry name" value="RNI-like"/>
    <property type="match status" value="1"/>
</dbReference>
<dbReference type="Proteomes" id="UP000026961">
    <property type="component" value="Chromosome 4"/>
</dbReference>
<dbReference type="Pfam" id="PF23622">
    <property type="entry name" value="LRR_At1g61320_AtMIF1"/>
    <property type="match status" value="1"/>
</dbReference>
<organism evidence="3">
    <name type="scientific">Oryza glumipatula</name>
    <dbReference type="NCBI Taxonomy" id="40148"/>
    <lineage>
        <taxon>Eukaryota</taxon>
        <taxon>Viridiplantae</taxon>
        <taxon>Streptophyta</taxon>
        <taxon>Embryophyta</taxon>
        <taxon>Tracheophyta</taxon>
        <taxon>Spermatophyta</taxon>
        <taxon>Magnoliopsida</taxon>
        <taxon>Liliopsida</taxon>
        <taxon>Poales</taxon>
        <taxon>Poaceae</taxon>
        <taxon>BOP clade</taxon>
        <taxon>Oryzoideae</taxon>
        <taxon>Oryzeae</taxon>
        <taxon>Oryzinae</taxon>
        <taxon>Oryza</taxon>
    </lineage>
</organism>
<dbReference type="Gramene" id="OGLUM04G13860.1">
    <property type="protein sequence ID" value="OGLUM04G13860.1"/>
    <property type="gene ID" value="OGLUM04G13860"/>
</dbReference>
<dbReference type="Pfam" id="PF00646">
    <property type="entry name" value="F-box"/>
    <property type="match status" value="1"/>
</dbReference>
<dbReference type="CDD" id="cd22160">
    <property type="entry name" value="F-box_AtFBL13-like"/>
    <property type="match status" value="1"/>
</dbReference>
<keyword evidence="4" id="KW-1185">Reference proteome</keyword>
<feature type="region of interest" description="Disordered" evidence="1">
    <location>
        <begin position="1"/>
        <end position="32"/>
    </location>
</feature>
<dbReference type="InterPro" id="IPR036047">
    <property type="entry name" value="F-box-like_dom_sf"/>
</dbReference>
<dbReference type="eggNOG" id="ENOG502RYMX">
    <property type="taxonomic scope" value="Eukaryota"/>
</dbReference>
<dbReference type="InterPro" id="IPR053772">
    <property type="entry name" value="At1g61320/At1g61330-like"/>
</dbReference>
<dbReference type="InterPro" id="IPR032675">
    <property type="entry name" value="LRR_dom_sf"/>
</dbReference>
<dbReference type="SUPFAM" id="SSF81383">
    <property type="entry name" value="F-box domain"/>
    <property type="match status" value="1"/>
</dbReference>
<reference evidence="3" key="2">
    <citation type="submission" date="2018-05" db="EMBL/GenBank/DDBJ databases">
        <title>OgluRS3 (Oryza glumaepatula Reference Sequence Version 3).</title>
        <authorList>
            <person name="Zhang J."/>
            <person name="Kudrna D."/>
            <person name="Lee S."/>
            <person name="Talag J."/>
            <person name="Welchert J."/>
            <person name="Wing R.A."/>
        </authorList>
    </citation>
    <scope>NUCLEOTIDE SEQUENCE [LARGE SCALE GENOMIC DNA]</scope>
</reference>
<dbReference type="PANTHER" id="PTHR34145:SF57">
    <property type="entry name" value="F-BOX DOMAIN-CONTAINING PROTEIN"/>
    <property type="match status" value="1"/>
</dbReference>
<sequence>MVSLPNAAPTVSSPRGPTRLAGMADEGTKEEGVGFTGGSSLEFIGGKENSLPASRVSRMLSSELPQELHFINFVLKMGKYLMCKRTTLKPTHGKEISEKGKPNLQFEDLPADLICTILSKLPQKEAIRTSVLSSKWRSMWTLRSKISLDGGAVCGSRRRGQNKYCQRFINNVEKVLQNYQGKMVEAFGIKFEFDSILVDNLNKWVSFAVSARTKRLSFDLAPIRFARRDDRFIFPFELLDSGSICRLQHLQFSFISLQPPSWFGGFPNLRKLELNLVHVTRKELENMLCNCCCLEWLSMVRCHLKDDLRVDRPMSHLAYLLISCCVITKIELHATKLSTFIYEGEFVPIVLNHTSKLVNAHIFIFDAIFHHVVASLFHGLPNVHKLTLCIPDLQLENLWSLDNSLKFSCLKHIQLFAHILSHGSDKILYLAYVMRSAPFVEKVEVHFASGHSLWFAQEGPLRHELGHDEYKYLKNLCVTGFKGARGQLEFLLHVVENATALDVITVDTTERMLESDIKNEYLCSIARQTIELHIREAVPPKAKLFVL</sequence>
<proteinExistence type="predicted"/>
<evidence type="ECO:0000259" key="2">
    <source>
        <dbReference type="PROSITE" id="PS50181"/>
    </source>
</evidence>
<dbReference type="EnsemblPlants" id="OGLUM04G13860.1">
    <property type="protein sequence ID" value="OGLUM04G13860.1"/>
    <property type="gene ID" value="OGLUM04G13860"/>
</dbReference>
<accession>A0A0D9ZLC6</accession>
<dbReference type="InterPro" id="IPR001810">
    <property type="entry name" value="F-box_dom"/>
</dbReference>
<name>A0A0D9ZLC6_9ORYZ</name>
<dbReference type="AlphaFoldDB" id="A0A0D9ZLC6"/>
<evidence type="ECO:0000256" key="1">
    <source>
        <dbReference type="SAM" id="MobiDB-lite"/>
    </source>
</evidence>
<evidence type="ECO:0000313" key="4">
    <source>
        <dbReference type="Proteomes" id="UP000026961"/>
    </source>
</evidence>
<dbReference type="PANTHER" id="PTHR34145">
    <property type="entry name" value="OS02G0105600 PROTEIN"/>
    <property type="match status" value="1"/>
</dbReference>
<feature type="domain" description="F-box" evidence="2">
    <location>
        <begin position="103"/>
        <end position="139"/>
    </location>
</feature>
<protein>
    <recommendedName>
        <fullName evidence="2">F-box domain-containing protein</fullName>
    </recommendedName>
</protein>
<dbReference type="InterPro" id="IPR053781">
    <property type="entry name" value="F-box_AtFBL13-like"/>
</dbReference>
<dbReference type="Gene3D" id="3.80.10.10">
    <property type="entry name" value="Ribonuclease Inhibitor"/>
    <property type="match status" value="1"/>
</dbReference>
<dbReference type="InterPro" id="IPR055357">
    <property type="entry name" value="LRR_At1g61320_AtMIF1"/>
</dbReference>
<evidence type="ECO:0000313" key="3">
    <source>
        <dbReference type="EnsemblPlants" id="OGLUM04G13860.1"/>
    </source>
</evidence>